<dbReference type="RefSeq" id="WP_124025976.1">
    <property type="nucleotide sequence ID" value="NZ_JBHRSN010000005.1"/>
</dbReference>
<dbReference type="Gene3D" id="1.10.3210.10">
    <property type="entry name" value="Hypothetical protein af1432"/>
    <property type="match status" value="1"/>
</dbReference>
<dbReference type="PANTHER" id="PTHR33525">
    <property type="match status" value="1"/>
</dbReference>
<feature type="domain" description="HDOD" evidence="1">
    <location>
        <begin position="13"/>
        <end position="206"/>
    </location>
</feature>
<protein>
    <submittedName>
        <fullName evidence="2">HDOD domain-containing protein</fullName>
    </submittedName>
</protein>
<dbReference type="Proteomes" id="UP000275281">
    <property type="component" value="Unassembled WGS sequence"/>
</dbReference>
<evidence type="ECO:0000313" key="3">
    <source>
        <dbReference type="Proteomes" id="UP000275281"/>
    </source>
</evidence>
<evidence type="ECO:0000313" key="2">
    <source>
        <dbReference type="EMBL" id="RPJ67974.1"/>
    </source>
</evidence>
<dbReference type="Pfam" id="PF08668">
    <property type="entry name" value="HDOD"/>
    <property type="match status" value="1"/>
</dbReference>
<name>A0A3N5ZA93_9ALTE</name>
<comment type="caution">
    <text evidence="2">The sequence shown here is derived from an EMBL/GenBank/DDBJ whole genome shotgun (WGS) entry which is preliminary data.</text>
</comment>
<dbReference type="PANTHER" id="PTHR33525:SF5">
    <property type="entry name" value="TWO COMPONENT SIGNAL TRANSDUCTION SYSTEM RESPONSE REGULATOR"/>
    <property type="match status" value="1"/>
</dbReference>
<evidence type="ECO:0000259" key="1">
    <source>
        <dbReference type="PROSITE" id="PS51833"/>
    </source>
</evidence>
<dbReference type="InterPro" id="IPR052340">
    <property type="entry name" value="RNase_Y/CdgJ"/>
</dbReference>
<keyword evidence="3" id="KW-1185">Reference proteome</keyword>
<dbReference type="SUPFAM" id="SSF109604">
    <property type="entry name" value="HD-domain/PDEase-like"/>
    <property type="match status" value="1"/>
</dbReference>
<reference evidence="2 3" key="1">
    <citation type="submission" date="2018-11" db="EMBL/GenBank/DDBJ databases">
        <authorList>
            <person name="Ye M.-Q."/>
            <person name="Du Z.-J."/>
        </authorList>
    </citation>
    <scope>NUCLEOTIDE SEQUENCE [LARGE SCALE GENOMIC DNA]</scope>
    <source>
        <strain evidence="2 3">U0105</strain>
    </source>
</reference>
<gene>
    <name evidence="2" type="ORF">DRW07_00740</name>
</gene>
<dbReference type="AlphaFoldDB" id="A0A3N5ZA93"/>
<organism evidence="2 3">
    <name type="scientific">Alteromonas sediminis</name>
    <dbReference type="NCBI Taxonomy" id="2259342"/>
    <lineage>
        <taxon>Bacteria</taxon>
        <taxon>Pseudomonadati</taxon>
        <taxon>Pseudomonadota</taxon>
        <taxon>Gammaproteobacteria</taxon>
        <taxon>Alteromonadales</taxon>
        <taxon>Alteromonadaceae</taxon>
        <taxon>Alteromonas/Salinimonas group</taxon>
        <taxon>Alteromonas</taxon>
    </lineage>
</organism>
<accession>A0A3N5ZA93</accession>
<sequence length="270" mass="30755">MKVEEVIAAATNTFSLPEVCVKLREAIDNPTVDIDVIASMISADPLLSAKILRLANSALFRFPSQVETISKALSILGMEATYNLVMADAASQMRQAFKPKTMDTDAFWYRCLFKGVMAKETARKLRIRGTERFFVLGILCNLSELVVAANFEADYVAYMQDKTLYLPWQAQQQHFHFSFPLASSHICKAWGLPLGLYAPLSKVFDATAKDRDASVLQLAIKLVMHHQDHDEFHSLSSLEPELSMWHHTEEELYDLIEFCHKEAKRLQRYF</sequence>
<proteinExistence type="predicted"/>
<dbReference type="EMBL" id="RPOK01000001">
    <property type="protein sequence ID" value="RPJ67974.1"/>
    <property type="molecule type" value="Genomic_DNA"/>
</dbReference>
<dbReference type="OrthoDB" id="9770715at2"/>
<dbReference type="InterPro" id="IPR013976">
    <property type="entry name" value="HDOD"/>
</dbReference>
<dbReference type="PROSITE" id="PS51833">
    <property type="entry name" value="HDOD"/>
    <property type="match status" value="1"/>
</dbReference>